<comment type="caution">
    <text evidence="2">The sequence shown here is derived from an EMBL/GenBank/DDBJ whole genome shotgun (WGS) entry which is preliminary data.</text>
</comment>
<dbReference type="Proteomes" id="UP001194468">
    <property type="component" value="Unassembled WGS sequence"/>
</dbReference>
<accession>A0AAD4BI00</accession>
<dbReference type="PANTHER" id="PTHR31912:SF34">
    <property type="entry name" value="NOTOCHORD-RELATED PROTEIN"/>
    <property type="match status" value="1"/>
</dbReference>
<sequence length="1373" mass="153648">MPRSSRPLPLDPGVFTDAKSDHVICMVCPPSHNGRKPIRRCHATQHASSQKHLKHLQDQKKRQKHETGSLPARVEPQDSTASFEMEYEPQMQPADATPPPPSTTANRNPAGVGVPLSHLWEEFQAEGVVYLDDYFEEMQQRSERGEPLFSVVLPPPEDELGIDDTGEDFPIGIEAAFADHGIDFDAVAGRASNHTASHRTKSKTKDHISPEEPLYPWKTMPEFLTHLLFSSPRLRFSQAQKNAILQWAKEIGAPEVPSLYAVNKTQERLMELLGSPTEKVTTPSGCVFYLNGVSKAIAMDFANPLTRFAMREYPEDGQGHMSQVHHGTKMLEDLPEDLAPPCARVDHSIYFVNELLRQSTGQYFIPKRFFQARMSQEAEEPALLALGHQVLETEEGFAVDPEMVIVPVSTFLNTFVELQRRDGPSNIKFTLSSTAFSRLMPNPLREKSGGRMVYAVPLIVFMDDVSANISKQWNKHHVIYASNALLPREMLEREFTVRFVSGSPHASPMELMQGLKESIKKAAENGIFTFDVKDQEEVMLDPYILIVASDNPMQAEECSHGGLRCNYFCRTCNVGGTTAEKKTEKGYNDIFQCGEIRSPEDTRTQIKRQVELSKLSGGTDKVNKVVSQTGVRDTTCATIINRMLTLGKVLRKRMAGKPAIPEAQVTAELEEEFERLLGGRSVDDCINPLLGMRGLDIHKDTPTEILHTILLGVVKYFWGQTAYILDKANLLDKFRMRLESIEKDGLNTPSFAADYIVRYKGGLVGKHFKSLAQLMAFLVYDLVPQSVLDAWVLIGRLVVLLWHTSIDDLESYLATLSRTIEDFLSISAKCAPSIILSKPKFHFLLHLPMFIRRFGPAILYSTERYESFNHVFRLASIHSNRQAPSRDACQVFAEQEAMKHVVSGGHWYDPVSCKWVNAGPDILRYFNDHPYQRRFLGFPEPEPFQTGTAKLSTHYAKDNGPPEVPNPISWEETQAAQCLRGITVPTTRFQSAVSVTAMHGDRAVVQKHVIIKHDDEFRIGKITEILVPFEQSIATHVVVSIMEFLPELHCRLHMPRVKYPMPERTIVIPPSDVICAVNIQHDCITSQCNSTRTVLERQERLLTTRTRLLVDHAPTNAFILNIHSLHNYWWIVSAIPIQTRHQIRASLVPDHALMRSHAVETLRSKKGADGEDAIPNPANEADPPPFDRQSKTRQKGKAKGKSKVNAVPMQSTTSATFMNRNLPLFKIPAPALDEPGIPDYIDSLMKDILTKQRAMIKNKRQCLVTFNELVMESMARTVKAMGSGQSGNTEGGNSAGNNPAGDNPAGDNPTGDNSTGGRSVGGGDEGGSSDEPAPRDWVQADFWEFVDIVLCDLRAQAAEEEETLDDQKEHLEK</sequence>
<organism evidence="2 3">
    <name type="scientific">Boletus edulis BED1</name>
    <dbReference type="NCBI Taxonomy" id="1328754"/>
    <lineage>
        <taxon>Eukaryota</taxon>
        <taxon>Fungi</taxon>
        <taxon>Dikarya</taxon>
        <taxon>Basidiomycota</taxon>
        <taxon>Agaricomycotina</taxon>
        <taxon>Agaricomycetes</taxon>
        <taxon>Agaricomycetidae</taxon>
        <taxon>Boletales</taxon>
        <taxon>Boletineae</taxon>
        <taxon>Boletaceae</taxon>
        <taxon>Boletoideae</taxon>
        <taxon>Boletus</taxon>
    </lineage>
</organism>
<feature type="region of interest" description="Disordered" evidence="1">
    <location>
        <begin position="1281"/>
        <end position="1338"/>
    </location>
</feature>
<reference evidence="2" key="2">
    <citation type="journal article" date="2020" name="Nat. Commun.">
        <title>Large-scale genome sequencing of mycorrhizal fungi provides insights into the early evolution of symbiotic traits.</title>
        <authorList>
            <person name="Miyauchi S."/>
            <person name="Kiss E."/>
            <person name="Kuo A."/>
            <person name="Drula E."/>
            <person name="Kohler A."/>
            <person name="Sanchez-Garcia M."/>
            <person name="Morin E."/>
            <person name="Andreopoulos B."/>
            <person name="Barry K.W."/>
            <person name="Bonito G."/>
            <person name="Buee M."/>
            <person name="Carver A."/>
            <person name="Chen C."/>
            <person name="Cichocki N."/>
            <person name="Clum A."/>
            <person name="Culley D."/>
            <person name="Crous P.W."/>
            <person name="Fauchery L."/>
            <person name="Girlanda M."/>
            <person name="Hayes R.D."/>
            <person name="Keri Z."/>
            <person name="LaButti K."/>
            <person name="Lipzen A."/>
            <person name="Lombard V."/>
            <person name="Magnuson J."/>
            <person name="Maillard F."/>
            <person name="Murat C."/>
            <person name="Nolan M."/>
            <person name="Ohm R.A."/>
            <person name="Pangilinan J."/>
            <person name="Pereira M.F."/>
            <person name="Perotto S."/>
            <person name="Peter M."/>
            <person name="Pfister S."/>
            <person name="Riley R."/>
            <person name="Sitrit Y."/>
            <person name="Stielow J.B."/>
            <person name="Szollosi G."/>
            <person name="Zifcakova L."/>
            <person name="Stursova M."/>
            <person name="Spatafora J.W."/>
            <person name="Tedersoo L."/>
            <person name="Vaario L.M."/>
            <person name="Yamada A."/>
            <person name="Yan M."/>
            <person name="Wang P."/>
            <person name="Xu J."/>
            <person name="Bruns T."/>
            <person name="Baldrian P."/>
            <person name="Vilgalys R."/>
            <person name="Dunand C."/>
            <person name="Henrissat B."/>
            <person name="Grigoriev I.V."/>
            <person name="Hibbett D."/>
            <person name="Nagy L.G."/>
            <person name="Martin F.M."/>
        </authorList>
    </citation>
    <scope>NUCLEOTIDE SEQUENCE</scope>
    <source>
        <strain evidence="2">BED1</strain>
    </source>
</reference>
<dbReference type="PANTHER" id="PTHR31912">
    <property type="entry name" value="IP13529P"/>
    <property type="match status" value="1"/>
</dbReference>
<evidence type="ECO:0000313" key="2">
    <source>
        <dbReference type="EMBL" id="KAF8430572.1"/>
    </source>
</evidence>
<name>A0AAD4BI00_BOLED</name>
<evidence type="ECO:0000256" key="1">
    <source>
        <dbReference type="SAM" id="MobiDB-lite"/>
    </source>
</evidence>
<feature type="region of interest" description="Disordered" evidence="1">
    <location>
        <begin position="34"/>
        <end position="110"/>
    </location>
</feature>
<feature type="compositionally biased region" description="Basic residues" evidence="1">
    <location>
        <begin position="1191"/>
        <end position="1202"/>
    </location>
</feature>
<feature type="region of interest" description="Disordered" evidence="1">
    <location>
        <begin position="1162"/>
        <end position="1207"/>
    </location>
</feature>
<evidence type="ECO:0000313" key="3">
    <source>
        <dbReference type="Proteomes" id="UP001194468"/>
    </source>
</evidence>
<gene>
    <name evidence="2" type="ORF">L210DRAFT_1019310</name>
</gene>
<feature type="compositionally biased region" description="Basic residues" evidence="1">
    <location>
        <begin position="34"/>
        <end position="54"/>
    </location>
</feature>
<keyword evidence="3" id="KW-1185">Reference proteome</keyword>
<reference evidence="2" key="1">
    <citation type="submission" date="2019-10" db="EMBL/GenBank/DDBJ databases">
        <authorList>
            <consortium name="DOE Joint Genome Institute"/>
            <person name="Kuo A."/>
            <person name="Miyauchi S."/>
            <person name="Kiss E."/>
            <person name="Drula E."/>
            <person name="Kohler A."/>
            <person name="Sanchez-Garcia M."/>
            <person name="Andreopoulos B."/>
            <person name="Barry K.W."/>
            <person name="Bonito G."/>
            <person name="Buee M."/>
            <person name="Carver A."/>
            <person name="Chen C."/>
            <person name="Cichocki N."/>
            <person name="Clum A."/>
            <person name="Culley D."/>
            <person name="Crous P.W."/>
            <person name="Fauchery L."/>
            <person name="Girlanda M."/>
            <person name="Hayes R."/>
            <person name="Keri Z."/>
            <person name="LaButti K."/>
            <person name="Lipzen A."/>
            <person name="Lombard V."/>
            <person name="Magnuson J."/>
            <person name="Maillard F."/>
            <person name="Morin E."/>
            <person name="Murat C."/>
            <person name="Nolan M."/>
            <person name="Ohm R."/>
            <person name="Pangilinan J."/>
            <person name="Pereira M."/>
            <person name="Perotto S."/>
            <person name="Peter M."/>
            <person name="Riley R."/>
            <person name="Sitrit Y."/>
            <person name="Stielow B."/>
            <person name="Szollosi G."/>
            <person name="Zifcakova L."/>
            <person name="Stursova M."/>
            <person name="Spatafora J.W."/>
            <person name="Tedersoo L."/>
            <person name="Vaario L.-M."/>
            <person name="Yamada A."/>
            <person name="Yan M."/>
            <person name="Wang P."/>
            <person name="Xu J."/>
            <person name="Bruns T."/>
            <person name="Baldrian P."/>
            <person name="Vilgalys R."/>
            <person name="Henrissat B."/>
            <person name="Grigoriev I.V."/>
            <person name="Hibbett D."/>
            <person name="Nagy L.G."/>
            <person name="Martin F.M."/>
        </authorList>
    </citation>
    <scope>NUCLEOTIDE SEQUENCE</scope>
    <source>
        <strain evidence="2">BED1</strain>
    </source>
</reference>
<dbReference type="EMBL" id="WHUW01000061">
    <property type="protein sequence ID" value="KAF8430572.1"/>
    <property type="molecule type" value="Genomic_DNA"/>
</dbReference>
<protein>
    <submittedName>
        <fullName evidence="2">Uncharacterized protein</fullName>
    </submittedName>
</protein>
<proteinExistence type="predicted"/>